<feature type="domain" description="Fibronectin type-III" evidence="9">
    <location>
        <begin position="731"/>
        <end position="827"/>
    </location>
</feature>
<comment type="caution">
    <text evidence="10">The sequence shown here is derived from an EMBL/GenBank/DDBJ whole genome shotgun (WGS) entry which is preliminary data.</text>
</comment>
<feature type="transmembrane region" description="Helical" evidence="6">
    <location>
        <begin position="5834"/>
        <end position="5858"/>
    </location>
</feature>
<evidence type="ECO:0000256" key="1">
    <source>
        <dbReference type="ARBA" id="ARBA00022729"/>
    </source>
</evidence>
<dbReference type="Gene3D" id="2.60.120.290">
    <property type="entry name" value="Spermadhesin, CUB domain"/>
    <property type="match status" value="1"/>
</dbReference>
<dbReference type="SMART" id="SM00237">
    <property type="entry name" value="Calx_beta"/>
    <property type="match status" value="4"/>
</dbReference>
<keyword evidence="1 7" id="KW-0732">Signal</keyword>
<dbReference type="CDD" id="cd00063">
    <property type="entry name" value="FN3"/>
    <property type="match status" value="21"/>
</dbReference>
<protein>
    <recommendedName>
        <fullName evidence="12">Protein-tyrosine-phosphatase</fullName>
    </recommendedName>
</protein>
<feature type="domain" description="Fibronectin type-III" evidence="9">
    <location>
        <begin position="3146"/>
        <end position="3240"/>
    </location>
</feature>
<feature type="domain" description="Fibronectin type-III" evidence="9">
    <location>
        <begin position="1536"/>
        <end position="1631"/>
    </location>
</feature>
<feature type="domain" description="Fibronectin type-III" evidence="9">
    <location>
        <begin position="431"/>
        <end position="523"/>
    </location>
</feature>
<keyword evidence="6" id="KW-0472">Membrane</keyword>
<feature type="domain" description="Fibronectin type-III" evidence="9">
    <location>
        <begin position="1116"/>
        <end position="1210"/>
    </location>
</feature>
<reference evidence="10" key="1">
    <citation type="submission" date="2019-03" db="EMBL/GenBank/DDBJ databases">
        <title>Long read genome sequence of the mycoparasitic Pythium oligandrum ATCC 38472 isolated from sugarbeet rhizosphere.</title>
        <authorList>
            <person name="Gaulin E."/>
        </authorList>
    </citation>
    <scope>NUCLEOTIDE SEQUENCE</scope>
    <source>
        <strain evidence="10">ATCC 38472_TT</strain>
    </source>
</reference>
<dbReference type="Pfam" id="PF06011">
    <property type="entry name" value="TRP"/>
    <property type="match status" value="1"/>
</dbReference>
<dbReference type="SMART" id="SM00042">
    <property type="entry name" value="CUB"/>
    <property type="match status" value="1"/>
</dbReference>
<feature type="region of interest" description="Disordered" evidence="5">
    <location>
        <begin position="5965"/>
        <end position="6012"/>
    </location>
</feature>
<feature type="compositionally biased region" description="Basic and acidic residues" evidence="5">
    <location>
        <begin position="5997"/>
        <end position="6012"/>
    </location>
</feature>
<dbReference type="InterPro" id="IPR010308">
    <property type="entry name" value="TRP_C"/>
</dbReference>
<feature type="domain" description="Fibronectin type-III" evidence="9">
    <location>
        <begin position="2650"/>
        <end position="2763"/>
    </location>
</feature>
<dbReference type="InterPro" id="IPR003644">
    <property type="entry name" value="Calx_beta"/>
</dbReference>
<dbReference type="SMART" id="SM00060">
    <property type="entry name" value="FN3"/>
    <property type="match status" value="30"/>
</dbReference>
<feature type="signal peptide" evidence="7">
    <location>
        <begin position="1"/>
        <end position="20"/>
    </location>
</feature>
<feature type="domain" description="Fibronectin type-III" evidence="9">
    <location>
        <begin position="623"/>
        <end position="726"/>
    </location>
</feature>
<dbReference type="PROSITE" id="PS01180">
    <property type="entry name" value="CUB"/>
    <property type="match status" value="1"/>
</dbReference>
<dbReference type="PROSITE" id="PS50853">
    <property type="entry name" value="FN3"/>
    <property type="match status" value="24"/>
</dbReference>
<feature type="transmembrane region" description="Helical" evidence="6">
    <location>
        <begin position="5776"/>
        <end position="5796"/>
    </location>
</feature>
<feature type="domain" description="CUB" evidence="8">
    <location>
        <begin position="3636"/>
        <end position="3740"/>
    </location>
</feature>
<keyword evidence="11" id="KW-1185">Reference proteome</keyword>
<feature type="domain" description="Fibronectin type-III" evidence="9">
    <location>
        <begin position="3355"/>
        <end position="3453"/>
    </location>
</feature>
<dbReference type="Proteomes" id="UP000794436">
    <property type="component" value="Unassembled WGS sequence"/>
</dbReference>
<dbReference type="CDD" id="cd00041">
    <property type="entry name" value="CUB"/>
    <property type="match status" value="1"/>
</dbReference>
<feature type="transmembrane region" description="Helical" evidence="6">
    <location>
        <begin position="5405"/>
        <end position="5425"/>
    </location>
</feature>
<dbReference type="InterPro" id="IPR036116">
    <property type="entry name" value="FN3_sf"/>
</dbReference>
<evidence type="ECO:0000256" key="4">
    <source>
        <dbReference type="ARBA" id="ARBA00023157"/>
    </source>
</evidence>
<feature type="domain" description="Fibronectin type-III" evidence="9">
    <location>
        <begin position="1024"/>
        <end position="1112"/>
    </location>
</feature>
<dbReference type="PANTHER" id="PTHR13817">
    <property type="entry name" value="TITIN"/>
    <property type="match status" value="1"/>
</dbReference>
<organism evidence="10 11">
    <name type="scientific">Pythium oligandrum</name>
    <name type="common">Mycoparasitic fungus</name>
    <dbReference type="NCBI Taxonomy" id="41045"/>
    <lineage>
        <taxon>Eukaryota</taxon>
        <taxon>Sar</taxon>
        <taxon>Stramenopiles</taxon>
        <taxon>Oomycota</taxon>
        <taxon>Peronosporomycetes</taxon>
        <taxon>Pythiales</taxon>
        <taxon>Pythiaceae</taxon>
        <taxon>Pythium</taxon>
    </lineage>
</organism>
<feature type="domain" description="Fibronectin type-III" evidence="9">
    <location>
        <begin position="2941"/>
        <end position="3045"/>
    </location>
</feature>
<feature type="domain" description="Fibronectin type-III" evidence="9">
    <location>
        <begin position="926"/>
        <end position="1020"/>
    </location>
</feature>
<dbReference type="SUPFAM" id="SSF49854">
    <property type="entry name" value="Spermadhesin, CUB domain"/>
    <property type="match status" value="1"/>
</dbReference>
<feature type="domain" description="Fibronectin type-III" evidence="9">
    <location>
        <begin position="340"/>
        <end position="429"/>
    </location>
</feature>
<name>A0A8K1CD59_PYTOL</name>
<evidence type="ECO:0000256" key="6">
    <source>
        <dbReference type="SAM" id="Phobius"/>
    </source>
</evidence>
<dbReference type="Gene3D" id="2.60.40.2030">
    <property type="match status" value="4"/>
</dbReference>
<feature type="compositionally biased region" description="Low complexity" evidence="5">
    <location>
        <begin position="5965"/>
        <end position="5981"/>
    </location>
</feature>
<evidence type="ECO:0000259" key="8">
    <source>
        <dbReference type="PROSITE" id="PS01180"/>
    </source>
</evidence>
<feature type="domain" description="Fibronectin type-III" evidence="9">
    <location>
        <begin position="2217"/>
        <end position="2312"/>
    </location>
</feature>
<feature type="transmembrane region" description="Helical" evidence="6">
    <location>
        <begin position="5593"/>
        <end position="5615"/>
    </location>
</feature>
<feature type="domain" description="Fibronectin type-III" evidence="9">
    <location>
        <begin position="832"/>
        <end position="925"/>
    </location>
</feature>
<keyword evidence="6" id="KW-1133">Transmembrane helix</keyword>
<dbReference type="InterPro" id="IPR013783">
    <property type="entry name" value="Ig-like_fold"/>
</dbReference>
<dbReference type="GO" id="GO:0007154">
    <property type="term" value="P:cell communication"/>
    <property type="evidence" value="ECO:0007669"/>
    <property type="project" value="InterPro"/>
</dbReference>
<feature type="domain" description="Fibronectin type-III" evidence="9">
    <location>
        <begin position="2028"/>
        <end position="2123"/>
    </location>
</feature>
<evidence type="ECO:0000256" key="2">
    <source>
        <dbReference type="ARBA" id="ARBA00022737"/>
    </source>
</evidence>
<dbReference type="InterPro" id="IPR050964">
    <property type="entry name" value="Striated_Muscle_Regulatory"/>
</dbReference>
<dbReference type="SUPFAM" id="SSF141072">
    <property type="entry name" value="CalX-like"/>
    <property type="match status" value="4"/>
</dbReference>
<dbReference type="EMBL" id="SPLM01000108">
    <property type="protein sequence ID" value="TMW60828.1"/>
    <property type="molecule type" value="Genomic_DNA"/>
</dbReference>
<dbReference type="InterPro" id="IPR000859">
    <property type="entry name" value="CUB_dom"/>
</dbReference>
<dbReference type="SUPFAM" id="SSF49265">
    <property type="entry name" value="Fibronectin type III"/>
    <property type="match status" value="18"/>
</dbReference>
<evidence type="ECO:0000313" key="11">
    <source>
        <dbReference type="Proteomes" id="UP000794436"/>
    </source>
</evidence>
<dbReference type="SUPFAM" id="SSF51126">
    <property type="entry name" value="Pectin lyase-like"/>
    <property type="match status" value="5"/>
</dbReference>
<feature type="domain" description="Fibronectin type-III" evidence="9">
    <location>
        <begin position="1934"/>
        <end position="2026"/>
    </location>
</feature>
<feature type="domain" description="Fibronectin type-III" evidence="9">
    <location>
        <begin position="1440"/>
        <end position="1531"/>
    </location>
</feature>
<evidence type="ECO:0000256" key="7">
    <source>
        <dbReference type="SAM" id="SignalP"/>
    </source>
</evidence>
<dbReference type="OrthoDB" id="75921at2759"/>
<keyword evidence="2" id="KW-0677">Repeat</keyword>
<feature type="domain" description="Fibronectin type-III" evidence="9">
    <location>
        <begin position="120"/>
        <end position="216"/>
    </location>
</feature>
<gene>
    <name evidence="10" type="ORF">Poli38472_000870</name>
</gene>
<dbReference type="GO" id="GO:0016020">
    <property type="term" value="C:membrane"/>
    <property type="evidence" value="ECO:0007669"/>
    <property type="project" value="InterPro"/>
</dbReference>
<feature type="domain" description="Fibronectin type-III" evidence="9">
    <location>
        <begin position="1836"/>
        <end position="1929"/>
    </location>
</feature>
<evidence type="ECO:0000256" key="3">
    <source>
        <dbReference type="ARBA" id="ARBA00022837"/>
    </source>
</evidence>
<feature type="chain" id="PRO_5035459344" description="Protein-tyrosine-phosphatase" evidence="7">
    <location>
        <begin position="21"/>
        <end position="6012"/>
    </location>
</feature>
<feature type="domain" description="Fibronectin type-III" evidence="9">
    <location>
        <begin position="3454"/>
        <end position="3546"/>
    </location>
</feature>
<feature type="transmembrane region" description="Helical" evidence="6">
    <location>
        <begin position="5563"/>
        <end position="5581"/>
    </location>
</feature>
<dbReference type="InterPro" id="IPR011050">
    <property type="entry name" value="Pectin_lyase_fold/virulence"/>
</dbReference>
<dbReference type="InterPro" id="IPR003961">
    <property type="entry name" value="FN3_dom"/>
</dbReference>
<feature type="domain" description="Fibronectin type-III" evidence="9">
    <location>
        <begin position="1733"/>
        <end position="1833"/>
    </location>
</feature>
<feature type="domain" description="Fibronectin type-III" evidence="9">
    <location>
        <begin position="2553"/>
        <end position="2646"/>
    </location>
</feature>
<dbReference type="PANTHER" id="PTHR13817:SF73">
    <property type="entry name" value="FIBRONECTIN TYPE-III DOMAIN-CONTAINING PROTEIN"/>
    <property type="match status" value="1"/>
</dbReference>
<dbReference type="Pfam" id="PF00041">
    <property type="entry name" value="fn3"/>
    <property type="match status" value="6"/>
</dbReference>
<accession>A0A8K1CD59</accession>
<feature type="transmembrane region" description="Helical" evidence="6">
    <location>
        <begin position="5636"/>
        <end position="5663"/>
    </location>
</feature>
<keyword evidence="6" id="KW-0812">Transmembrane</keyword>
<dbReference type="Gene3D" id="2.60.40.10">
    <property type="entry name" value="Immunoglobulins"/>
    <property type="match status" value="28"/>
</dbReference>
<keyword evidence="3" id="KW-0106">Calcium</keyword>
<feature type="domain" description="Fibronectin type-III" evidence="9">
    <location>
        <begin position="3047"/>
        <end position="3141"/>
    </location>
</feature>
<dbReference type="InterPro" id="IPR035914">
    <property type="entry name" value="Sperma_CUB_dom_sf"/>
</dbReference>
<feature type="domain" description="Fibronectin type-III" evidence="9">
    <location>
        <begin position="2124"/>
        <end position="2215"/>
    </location>
</feature>
<proteinExistence type="predicted"/>
<dbReference type="Pfam" id="PF03160">
    <property type="entry name" value="Calx-beta"/>
    <property type="match status" value="2"/>
</dbReference>
<evidence type="ECO:0000256" key="5">
    <source>
        <dbReference type="SAM" id="MobiDB-lite"/>
    </source>
</evidence>
<dbReference type="InterPro" id="IPR006626">
    <property type="entry name" value="PbH1"/>
</dbReference>
<feature type="region of interest" description="Disordered" evidence="5">
    <location>
        <begin position="5925"/>
        <end position="5946"/>
    </location>
</feature>
<keyword evidence="4" id="KW-1015">Disulfide bond</keyword>
<evidence type="ECO:0008006" key="12">
    <source>
        <dbReference type="Google" id="ProtNLM"/>
    </source>
</evidence>
<evidence type="ECO:0000259" key="9">
    <source>
        <dbReference type="PROSITE" id="PS50853"/>
    </source>
</evidence>
<dbReference type="SMART" id="SM00710">
    <property type="entry name" value="PbH1"/>
    <property type="match status" value="23"/>
</dbReference>
<dbReference type="Pfam" id="PF00431">
    <property type="entry name" value="CUB"/>
    <property type="match status" value="1"/>
</dbReference>
<evidence type="ECO:0000313" key="10">
    <source>
        <dbReference type="EMBL" id="TMW60828.1"/>
    </source>
</evidence>
<dbReference type="InterPro" id="IPR038081">
    <property type="entry name" value="CalX-like_sf"/>
</dbReference>
<feature type="transmembrane region" description="Helical" evidence="6">
    <location>
        <begin position="5803"/>
        <end position="5822"/>
    </location>
</feature>
<sequence length="6012" mass="638593">MQCRVLELLLLGLAVVSVHAEDAISLWTVHQTGGAIHVAWEVSTSWTDQHSLNDISGFQVLLNDAEVAAVDPTTRAYDLYGLTNNTFYSVQVIGALTDNLNPLTSNVLVAETSNQSPPGAAGTPSSTASGGGYIRVQVVPPLDTGGTPLTTVTLTALSSTDYKITENVTAFNPAAPEVTVYGLVAKTEYVVTVRFSNTGGYVGSGSTPVSISTQDLQPPGPCPPPTLLEVTGGSVILRLNPPVDTGGGLIRGYTIYISVNGSEPYEEAMNSMDFPDPSVVEIRRLGGVDGSLLKPKAQYDFKAIAINTMDVCLSSAPSTLDLDAVDALSVTMDEASLPSAPPSPIFLSATGGQIAVQLLMPSNMKGAILTGFMIQLDSSTERSVNTSTDAFFVIEGLDALSDHSVRTAAITDLGVTGWSVPIVVSTTESSPPATPSGIAVTRITSSTAVVSWNQPSDLGGSPINEYRVLLSFQFGTERKSSIATSFKLSNLVANTGYTVKAPQRVELMKPPTAGALTFRIGWPSDTGGIPITDYSLYLRKTFNYTVEELDAMDQPPTEEVFQVVCNNAVASPQTTGYSSCTVYKLLADTIYEVYAQLYNAVGASSLGPRAMFRTSATLQLPSSPQNFRASQVTAGLVELAWDLPLDLGGTADVLGYLVFQKMSPLSESYFTVYDGQDSLAQSVVIKPLTQSTVYVFTIVALTPASFCGNPSAQDRGAMLTVTSLDSSPLSPPGTPYLVGRTGGSITVGWMEPDDLAGLPLVGYDIAVFDEDEGGFQVLSSELLSPTTMTYVHFGLTAQTVYQYTITAWNQDGPSEPSAVGHLSTSNPTKPGVIRNLHSPEAHGGRIKLAWDDPLDTGGRQIDHYEIVRTDDDSHSNAQTFFAFELSFTDRIGLHAQTSYVYAVRAMNGVFLGDAVSTRASTTAASLPDALVFASVVPGGGRIEVSWRQPDDAGGWPIVEYAVSLLDATGSSAVGSFRANATTCVFGSLQANTEYVLSGYPINAVGEGSVTTYSTFTGPPDPPSTPPAPTATSIRGGSVVISVSWPSYTGGDDNVQLVLYQGLTIVRTFSFGEVKASVYGLVAQTQYRFHVEASNSGGNSVGSDLVIQTTEISTPGQVLSITETDVSFDRFRIQWDPVEDTGGDPDLKYEIMYYKTSDGPSNSQVFVTSTTTPLLLGLDSTSQYSVSVKAITSSGLAGLSSPTAYFSTEAPDPGRIETEFTELPVREDVAAAVVPVRRLNGSSGDSTFTFQTLDESAIAGANYEAQSGSLTLDSGVKSNTISIVLINDATYNPNITFIVQVYDIRTDSTTQTRVILTDDGDAGFFSFESRSNQFLENVGEVKLRVVRSGGLSPVAIVKPFIFNASLTVADRFVITEATLTFDEGVSSMDVTLFITDDDAFQYWSDSVTIGLSVLEGGAWLGAISMMNVTALDDGDLSVPKECTSLRLVSATGGAMKLQWVPPVDRGGADVVPTYLIEFAVDQATVLSVEALAEVATVYGLNSSTQYQVTVRAANPKGIGLPDRAISMSTTTATRATEPRNIQSLAISSSSLVITWEVPLDIGGSPVVEYKIWNVSESGTRAAFPQVACSIPTQCTLSGLKALTAYKIQVQAMTALAGEGTLLAVTTFMTSTPSIPDPPPLAKVTWKSAGAMKIQMFDPMNVGGSSIVGYRLFFRRPHENEFSLIYQGMNSSFTVSRLDYKNVYEIKYQVVNLVDASEFGPVIREETLEKSLPSAPLSFALISRTGGAIALSWSEPFDIGGRPITGYLVMVKSNSTSLIVGYDGKGDPTCQGVVYDLIADTEYTAWVIALTEMSNCFDNNEWVRSEPFVMSTLSPTLPAMSPSLILARFTGGLVELQWTKPQDTGGVPVTVYVLSMVSLAGESVVIYQGLDTSFVHTDLSESTLYVYAIEAQTTVGTSPRSETLNVKTSIVTAPSPPLNVTQLSYLTGGAIEIGWGQPIDAGGQPILSYSVYRDGVLLVQNLKASTRSFIDKAGLVASTSYQYRVRAFSQSSLGSELSVTLTAATSAATRPQPPSVTGTTISASYIIVNWAADSDTGGLPVALYDAQMLQSTKVVGSYTGVATTYKFTGLSAQTGYKFILKVYTAVGTSDDLTTNFMTISAIYPDAPPAPLVISVFGGNFTVELTKPLDTGGLPVNMFRLYERTLGRLATVTGYSGKTSYTVTGVAKETTHSITATAVSLFFEGPASPATIIRTGALNAPGKITVAPVILSVAGTTVTISWTEPPDTGGSSTSLAYSIRATPSTGAEVVAPSLTRSATISGLKYSTQYAISVKALNSVGQGDWSPTVSVTTQPDAAGDFSFQLSAIDVMENATQVDLVITRINGLSGQVTVSFAVDLAKSTATIAKDYALASGSSKTTGTVVFQSLQTQATLNVLVISDSEYEAVDEFFILQLTGVTGPAKIGANPSVKVTILDDGDAGYLSFDAPSYSVLESAKFVTLTVLRQGGSSGEIRVSFNFIDYTATTDLDYRRVSGTTTMATGVTSASIRVPILNDNIFEFPDENFGVQMVISGGALPNRTSVNVTILDDGDKSVPGTPPPLVFKSATGGTATFDARLPPHNGSANGVLTAYILRVTRTSETTQLVLPVTPVITVGYLSALTPYTIVIAANNSIGLGVFSTSITFATTDPSLPGVVADIRSVTSSGGRIFLAWSPPIDSGGVPVTKYRVYILSSTGLPMIAEEILEPRSNASITQFRVDMSPKSEVIYLNAGTTYRFVVQAGNGVLVPLLANGWGAIGTSVNISTPDASLPGPTEILKTAFADATGGAITIAWKEPFDKGGTTIRGYRVIGRNSTTPFMILKDEPSNPSRITVVAPLRASSWYEMFVLANNSVAPTPLDGDFTCATGSSTLQTSKDVSKSILTGTVIAIQQYVFVIDDMARATKNTLPLSWPHPGSNVVRQRAATIGQVDGQYANLSTAAASAPDVPPVPEAVNASGGAITIRIESPDDTGGVPITGFTVLMNGKVIDNGNFKSEMVPATDLKKTMVFRIGHLQPETEYVISVKAINSVSVCMFGKSLPSTNATFSTSTISAPEAPSINPMYLTGGGMTLQLMIPLDDGGHEITRYLLYFTPESPLEWQLVYNGSRPRATIPRLDPSLPFQLQLTVSNGFFYSPNSTIITVKTTDKSAPGPCSEPLLMNATGGMVKVNWTLPIDNGGAEVTDFIVTIVKASDGSGKQLAAFNSSVHETSFYGLAPETAYTVSVQGKNDFGLGPPGDPATVSTTNGTPPLGPIAVKILGVTGGAVRILFNEPQDLGGTPRAAMLYRIFVDNALVKTVDYTEIQNSMGASGGGRRLSSSPSGVLVTGLDPNGLYNIQVMPVNRVDSGSLSSGSPAQTTAPTAPSELQGVFVGSATGASIRLLWFPPEDSGGLPLGEYVVQLAKFQSTSYIEVCRTLFTNCVITGLKPLTPYSIYVTVSNAVGESRSAVITASTTTISQPGQPGKVQVVSVSHDTIECSWKAPLDDGGLPIIDYTLTIADVSLGGSQTQVTTSTSLVFSSLAPSTEYFITVVARTQYPESSKPSAPQRLTTAQAANAPANPIVTCVAADTVDLVWYAYPGATQYRLYQNGNAVYTGSALGFTDTQDIYENLDYTYTLEVEVSGNWNSVLSSQVVAHTLTVDPDVQSSICRSAFGTIHALNYQPNTVKTWLISPTRQFVRLTLTITTFDLECDHDLLYLEDPADQGTLWVGGCLRNGKFVYQADTDIMVRFTSDATIQGSGFQLSYELSIEGLTIRNGVVTSGGGGTLLVSASSVVDLNDVLISGSQAVTSGGAIAALGSKVKLTASSVVSSKAATGGGMHAEDSEIVLSESNITTSQAVSGAGISLIGQSTLIATGQSVIQNCAATEKGGGVLVQGVVKTSGIIVQSNQAVDGGGFAIVAGSTLTAENIVVSNNAATDSGGAFHMLGLVNIHGTANQVLKNDAAVAGGGMFIKGEVIFTFDGDLGFLLEENTAASGAGLYVIDSALDLAGMNIHWGGALESGGGASLINSNAHFGLVNFKSNSAVAGGGGMDVTNSHIEFDRQVVIGNNRADHGAGLRLDQAVVVGNSMLSLLWNTAKGGGGGVDISGTTTLSGLLISASFAGKGGGISIADATVELSDIKITYCTADDGGGLHIETSIVTSSNVSISDTSASQGGGVYSMGKSTVTGSLNVYESRAGKGGGLAAIDSLVTSGLNITSCTAQQGGGMYLAGASVAVDASELAQCFAFTGGGGIYAETSALTLNSILLMQNEAGLTGGGIMTDGSTVTHGNVTILQCHAEIGGGVYLLGSKMEPSAVQVSPSYLFNNSAKDSGGNAALDGTSLVVALYCELGQAQGTGRGGGIWVLRQAHATIRNCTVTKNSANQGGGIGVDADATCKLLTTQVSDNAAQYGGGMALLSSTVYHQDLRVERNKAVGGGGGGVYIQGNSQVLPVDKSTNQLAMVRGNLVGLVAVFSDVSKGANILLATDSTATMVQLSVQRGYAEFGAGIYLNAQSSLIMSDSIFYDNHAATSGGAIYSTDASVVALDHCELHGNTAVNTGGAIRCEGTDKAKRASLMIVDTVLQNNSVKNYGGAVALSFADVSILRGTMLTNYAKSIGGGAIAAIKSASIDILDSTFNGNVITQDELTTKGGTLLLADGSSASIVNTTMICDEMAMLARAGGVIYAEGVTSSLFIKNSSLANGQSFSGGGIFTFKAKTIVENSTLSFGYSYEFGGGIYADSTVLELRRVTFERNFAFYDGGGLYVRGSSQVSISECVFSQNSVQDGGGAVMLAPGGGINANIFRTTFQGNNNFGLGSAINVGRKNTLNVVQSLLLENGDLTGEGGGLYAVDAVVNVEDTQFIGNIAKKGAAIELSRDTKLTVRGCRFMNNLVDGPGGAFYLSVRAVATVIDTVFLDNMATTGGALFALGSATVSMKQVTAGGNRADRSGGWIAALGSASVAVEECDVSWNEASFGGAISLSENAVLSVSVSSFAANNATYFGGAVYIDSQLTKETNKINVADVVFANNSAVSGADVYWVYHPSFEFECRGCTSHSAKTGAIQIATSAVSITAGWWPNSVTSGVSLGIPKPKQNSTSDGVTSTAPSAQLFEFQRRRLDNATDTTNAVLNWDPTLTSPYTDMLWPTMVVYDYYNQLASYDAKPKCSAAKMDTEKELFVFYSPSDVTVSQGYITFTDAYVLATSRIEPFQLNVTCALSDEIQRQVTIDIIVKPCLPGYQNVEGRCLPCKKGMYSLDGYRCYLCPLGATCEEKDLLGSMVGSSNPTLNNGYFVYDSRASVQENNCLDRSKWAADDPCRSIPMPPNSPSTLDLNYIIDTCARNTTKERKQALFDKYWPRKRIYACLSQLEVYQCDTQDACTGGDKATKEVAKNLKTQCKAGYGNVMCATCKSGYYKVSNGKCTPCSDPKDPAVERMTRLIAMIPIGFGIIAFVLVVCYFSNSTEKEILRQARAARRFQVYDATARPANILLAAKFYVQQRVHEMARTVRARLVRRRKPYLFRIEPRATPIPAFRPEKFKIMLAFFQIFGGFKKLYEIPWPNEMSRLMDLFSIADFSLVDTTGVECFIRKDYFSNYRLSVSAVLILLCLIALLLVWGVLRYRNKCTKLLFWVLLLFYPELSQRVIGVFYCDEIGKKYYMSRDKSQYCFEGLWLYYLPLTIGLLVFWVAGVPLLFWSMIFLRRREGVDDQIILLQDPSHFALKQRLLLEMREDLMTRGIHIDEEKFKAFESDMMVEYLRNKKLNEPSMIAQVGFIYHSYKAEFWWFEVWDLGRKLFLNCVIGLSAKTGANRIIAGLIIFLIYLSIMLFYKPYKDPSDSALAGVTQIQLFITLFCGLILKMGSVQLPPSVVYMLTYVTFSSNILTMVFAVFSIIYEKFDAIRKTRRRIREEHRRALRQHVRRLWWKAYGFAFTEVYLRDTTIRPMPVQVIVEIARRDRETRRAEALDTQLRRTSYVGPPDEDNQSVMLHEVGLELPRPAMVSSARVSSIRASEASAEPSQHDKKDEVEEVSIGESHKSNQAEENSKPST</sequence>